<keyword evidence="3" id="KW-0813">Transport</keyword>
<dbReference type="Pfam" id="PF00689">
    <property type="entry name" value="Cation_ATPase_C"/>
    <property type="match status" value="1"/>
</dbReference>
<evidence type="ECO:0000313" key="18">
    <source>
        <dbReference type="Proteomes" id="UP000823862"/>
    </source>
</evidence>
<evidence type="ECO:0000256" key="1">
    <source>
        <dbReference type="ARBA" id="ARBA00004127"/>
    </source>
</evidence>
<name>A0A9D2HSQ6_9BACE</name>
<dbReference type="SFLD" id="SFLDS00003">
    <property type="entry name" value="Haloacid_Dehalogenase"/>
    <property type="match status" value="1"/>
</dbReference>
<dbReference type="NCBIfam" id="TIGR01494">
    <property type="entry name" value="ATPase_P-type"/>
    <property type="match status" value="2"/>
</dbReference>
<dbReference type="InterPro" id="IPR023299">
    <property type="entry name" value="ATPase_P-typ_cyto_dom_N"/>
</dbReference>
<feature type="transmembrane region" description="Helical" evidence="15">
    <location>
        <begin position="671"/>
        <end position="692"/>
    </location>
</feature>
<feature type="transmembrane region" description="Helical" evidence="15">
    <location>
        <begin position="47"/>
        <end position="65"/>
    </location>
</feature>
<feature type="transmembrane region" description="Helical" evidence="15">
    <location>
        <begin position="786"/>
        <end position="806"/>
    </location>
</feature>
<dbReference type="InterPro" id="IPR008250">
    <property type="entry name" value="ATPase_P-typ_transduc_dom_A_sf"/>
</dbReference>
<reference evidence="17" key="2">
    <citation type="submission" date="2021-04" db="EMBL/GenBank/DDBJ databases">
        <authorList>
            <person name="Gilroy R."/>
        </authorList>
    </citation>
    <scope>NUCLEOTIDE SEQUENCE</scope>
    <source>
        <strain evidence="17">ChiHjej12B11-9795</strain>
    </source>
</reference>
<organism evidence="17 18">
    <name type="scientific">Candidatus Bacteroides avicola</name>
    <dbReference type="NCBI Taxonomy" id="2838468"/>
    <lineage>
        <taxon>Bacteria</taxon>
        <taxon>Pseudomonadati</taxon>
        <taxon>Bacteroidota</taxon>
        <taxon>Bacteroidia</taxon>
        <taxon>Bacteroidales</taxon>
        <taxon>Bacteroidaceae</taxon>
        <taxon>Bacteroides</taxon>
    </lineage>
</organism>
<comment type="subcellular location">
    <subcellularLocation>
        <location evidence="1">Endomembrane system</location>
        <topology evidence="1">Multi-pass membrane protein</topology>
    </subcellularLocation>
</comment>
<reference evidence="17" key="1">
    <citation type="journal article" date="2021" name="PeerJ">
        <title>Extensive microbial diversity within the chicken gut microbiome revealed by metagenomics and culture.</title>
        <authorList>
            <person name="Gilroy R."/>
            <person name="Ravi A."/>
            <person name="Getino M."/>
            <person name="Pursley I."/>
            <person name="Horton D.L."/>
            <person name="Alikhan N.F."/>
            <person name="Baker D."/>
            <person name="Gharbi K."/>
            <person name="Hall N."/>
            <person name="Watson M."/>
            <person name="Adriaenssens E.M."/>
            <person name="Foster-Nyarko E."/>
            <person name="Jarju S."/>
            <person name="Secka A."/>
            <person name="Antonio M."/>
            <person name="Oren A."/>
            <person name="Chaudhuri R.R."/>
            <person name="La Ragione R."/>
            <person name="Hildebrand F."/>
            <person name="Pallen M.J."/>
        </authorList>
    </citation>
    <scope>NUCLEOTIDE SEQUENCE</scope>
    <source>
        <strain evidence="17">ChiHjej12B11-9795</strain>
    </source>
</reference>
<dbReference type="PANTHER" id="PTHR24093">
    <property type="entry name" value="CATION TRANSPORTING ATPASE"/>
    <property type="match status" value="1"/>
</dbReference>
<dbReference type="Gene3D" id="2.70.150.10">
    <property type="entry name" value="Calcium-transporting ATPase, cytoplasmic transduction domain A"/>
    <property type="match status" value="1"/>
</dbReference>
<dbReference type="GO" id="GO:0012505">
    <property type="term" value="C:endomembrane system"/>
    <property type="evidence" value="ECO:0007669"/>
    <property type="project" value="UniProtKB-SubCell"/>
</dbReference>
<dbReference type="InterPro" id="IPR006068">
    <property type="entry name" value="ATPase_P-typ_cation-transptr_C"/>
</dbReference>
<dbReference type="SFLD" id="SFLDG00002">
    <property type="entry name" value="C1.7:_P-type_atpase_like"/>
    <property type="match status" value="1"/>
</dbReference>
<comment type="caution">
    <text evidence="17">The sequence shown here is derived from an EMBL/GenBank/DDBJ whole genome shotgun (WGS) entry which is preliminary data.</text>
</comment>
<keyword evidence="10" id="KW-0460">Magnesium</keyword>
<dbReference type="NCBIfam" id="TIGR01517">
    <property type="entry name" value="ATPase-IIB_Ca"/>
    <property type="match status" value="1"/>
</dbReference>
<feature type="transmembrane region" description="Helical" evidence="15">
    <location>
        <begin position="280"/>
        <end position="306"/>
    </location>
</feature>
<dbReference type="FunFam" id="3.40.50.1000:FF:000129">
    <property type="entry name" value="Calcium-translocating P-type ATPase PMCA-type"/>
    <property type="match status" value="1"/>
</dbReference>
<evidence type="ECO:0000259" key="16">
    <source>
        <dbReference type="SMART" id="SM00831"/>
    </source>
</evidence>
<dbReference type="EC" id="7.2.2.10" evidence="2"/>
<dbReference type="InterPro" id="IPR018303">
    <property type="entry name" value="ATPase_P-typ_P_site"/>
</dbReference>
<dbReference type="EMBL" id="DWZI01000004">
    <property type="protein sequence ID" value="HJA84820.1"/>
    <property type="molecule type" value="Genomic_DNA"/>
</dbReference>
<keyword evidence="5 15" id="KW-0812">Transmembrane</keyword>
<dbReference type="InterPro" id="IPR059000">
    <property type="entry name" value="ATPase_P-type_domA"/>
</dbReference>
<dbReference type="Pfam" id="PF13246">
    <property type="entry name" value="Cation_ATPase"/>
    <property type="match status" value="1"/>
</dbReference>
<feature type="transmembrane region" description="Helical" evidence="15">
    <location>
        <begin position="704"/>
        <end position="725"/>
    </location>
</feature>
<keyword evidence="12 15" id="KW-1133">Transmembrane helix</keyword>
<evidence type="ECO:0000256" key="3">
    <source>
        <dbReference type="ARBA" id="ARBA00022448"/>
    </source>
</evidence>
<dbReference type="Gene3D" id="3.40.1110.10">
    <property type="entry name" value="Calcium-transporting ATPase, cytoplasmic domain N"/>
    <property type="match status" value="2"/>
</dbReference>
<sequence length="880" mass="96993">MKENYYHVGLTDEEVRKSRAQHGANLLTPPKRPSVWKLYLEKFQDPVIRVLLVAAVFSLIISIIESEYAETIGIFFAIFLATGIGFYFEYDANKKFDLLNQVGEETPVTVIRNGKVHEIPRKDVVVGDIVILNTGEEVPADGQLVEAVSLQVNESSLTGELMVNKTTNEADFDDEATYPSDSVMRGTTVTDGHGTMQVQRVGDATEIGKVARQATEQSQEQTPLNIQLTKLANLIGKAGFTIAALTFVIFTTKDLYAYLQVNEVTGWHQWLDIARIVLKYFMMAVTLIVVAVPEGLPMSVTLSLALNMRRMLKTNNLVRKMHACETMGAITVICTDKTGTLTQNLMQVYDAKLDESQPELIAEGIAANSTAFLEEKTPGEKPTGVGNPTEIALLLWLNAKGQDYMKLREEAKVVNQLTFSTERKYMATLVDSTLRKKRILYIKGAPEIVMGKCGNLSKEQIAQYNDQLLAYQNKAMRTLGLAYKEIPAGAEEDCAALVAEGGMNFMGIFAISDPIRPDVPEAVKKCQSAGISVKIVTGDTPGTATEIARQIGLWQPGDSERNRITGVEFAALSDEEALERVMDLKVMSRARPMDKQRLVQLLQQKGAVVAVTGDGTNDAPALNHAQVGLSMGTGTSVAKEASDITLLDDSFHSIATAVMWGRSLYKNIQRFIVFQLTINVVALLSVLLGAFFGTSLPLTVTQMLWVNLIMDTFAAMALASISPSMDVMNEKPRKRTDFIITPPMRNNIIGVGLAFLAILMGLLAYFKGLPDGLLPDGEMSVHYLTVFFTVFVMLQFWNLFNASVFGTNHSIFKDASHALGMLSVALIILVGQFIIVTFGGKVFRTEPLDWQTWLQIIACTSLVLWVGEIYRGIKRLMKNK</sequence>
<dbReference type="GO" id="GO:0005388">
    <property type="term" value="F:P-type calcium transporter activity"/>
    <property type="evidence" value="ECO:0007669"/>
    <property type="project" value="UniProtKB-EC"/>
</dbReference>
<gene>
    <name evidence="17" type="ORF">H9950_01235</name>
</gene>
<feature type="transmembrane region" description="Helical" evidence="15">
    <location>
        <begin position="231"/>
        <end position="250"/>
    </location>
</feature>
<dbReference type="PRINTS" id="PR00120">
    <property type="entry name" value="HATPASE"/>
</dbReference>
<evidence type="ECO:0000256" key="15">
    <source>
        <dbReference type="SAM" id="Phobius"/>
    </source>
</evidence>
<evidence type="ECO:0000313" key="17">
    <source>
        <dbReference type="EMBL" id="HJA84820.1"/>
    </source>
</evidence>
<dbReference type="SUPFAM" id="SSF81665">
    <property type="entry name" value="Calcium ATPase, transmembrane domain M"/>
    <property type="match status" value="1"/>
</dbReference>
<evidence type="ECO:0000256" key="2">
    <source>
        <dbReference type="ARBA" id="ARBA00012790"/>
    </source>
</evidence>
<keyword evidence="6" id="KW-0479">Metal-binding</keyword>
<keyword evidence="13" id="KW-0406">Ion transport</keyword>
<protein>
    <recommendedName>
        <fullName evidence="2">P-type Ca(2+) transporter</fullName>
        <ecNumber evidence="2">7.2.2.10</ecNumber>
    </recommendedName>
</protein>
<dbReference type="Pfam" id="PF00122">
    <property type="entry name" value="E1-E2_ATPase"/>
    <property type="match status" value="1"/>
</dbReference>
<dbReference type="InterPro" id="IPR036412">
    <property type="entry name" value="HAD-like_sf"/>
</dbReference>
<feature type="domain" description="Cation-transporting P-type ATPase N-terminal" evidence="16">
    <location>
        <begin position="2"/>
        <end position="63"/>
    </location>
</feature>
<evidence type="ECO:0000256" key="5">
    <source>
        <dbReference type="ARBA" id="ARBA00022692"/>
    </source>
</evidence>
<evidence type="ECO:0000256" key="8">
    <source>
        <dbReference type="ARBA" id="ARBA00022837"/>
    </source>
</evidence>
<dbReference type="InterPro" id="IPR023298">
    <property type="entry name" value="ATPase_P-typ_TM_dom_sf"/>
</dbReference>
<evidence type="ECO:0000256" key="11">
    <source>
        <dbReference type="ARBA" id="ARBA00022967"/>
    </source>
</evidence>
<feature type="transmembrane region" description="Helical" evidence="15">
    <location>
        <begin position="852"/>
        <end position="870"/>
    </location>
</feature>
<dbReference type="SFLD" id="SFLDF00027">
    <property type="entry name" value="p-type_atpase"/>
    <property type="match status" value="1"/>
</dbReference>
<evidence type="ECO:0000256" key="4">
    <source>
        <dbReference type="ARBA" id="ARBA00022568"/>
    </source>
</evidence>
<proteinExistence type="predicted"/>
<dbReference type="GO" id="GO:0016887">
    <property type="term" value="F:ATP hydrolysis activity"/>
    <property type="evidence" value="ECO:0007669"/>
    <property type="project" value="InterPro"/>
</dbReference>
<evidence type="ECO:0000256" key="9">
    <source>
        <dbReference type="ARBA" id="ARBA00022840"/>
    </source>
</evidence>
<evidence type="ECO:0000256" key="10">
    <source>
        <dbReference type="ARBA" id="ARBA00022842"/>
    </source>
</evidence>
<keyword evidence="9" id="KW-0067">ATP-binding</keyword>
<dbReference type="SMART" id="SM00831">
    <property type="entry name" value="Cation_ATPase_N"/>
    <property type="match status" value="1"/>
</dbReference>
<keyword evidence="7" id="KW-0547">Nucleotide-binding</keyword>
<dbReference type="PANTHER" id="PTHR24093:SF369">
    <property type="entry name" value="CALCIUM-TRANSPORTING ATPASE"/>
    <property type="match status" value="1"/>
</dbReference>
<keyword evidence="14 15" id="KW-0472">Membrane</keyword>
<feature type="transmembrane region" description="Helical" evidence="15">
    <location>
        <begin position="71"/>
        <end position="90"/>
    </location>
</feature>
<evidence type="ECO:0000256" key="12">
    <source>
        <dbReference type="ARBA" id="ARBA00022989"/>
    </source>
</evidence>
<dbReference type="InterPro" id="IPR004014">
    <property type="entry name" value="ATPase_P-typ_cation-transptr_N"/>
</dbReference>
<dbReference type="InterPro" id="IPR023214">
    <property type="entry name" value="HAD_sf"/>
</dbReference>
<evidence type="ECO:0000256" key="6">
    <source>
        <dbReference type="ARBA" id="ARBA00022723"/>
    </source>
</evidence>
<evidence type="ECO:0000256" key="14">
    <source>
        <dbReference type="ARBA" id="ARBA00023136"/>
    </source>
</evidence>
<dbReference type="InterPro" id="IPR006408">
    <property type="entry name" value="P-type_ATPase_IIB"/>
</dbReference>
<dbReference type="Pfam" id="PF00690">
    <property type="entry name" value="Cation_ATPase_N"/>
    <property type="match status" value="1"/>
</dbReference>
<keyword evidence="4" id="KW-0109">Calcium transport</keyword>
<dbReference type="Gene3D" id="3.40.50.1000">
    <property type="entry name" value="HAD superfamily/HAD-like"/>
    <property type="match status" value="2"/>
</dbReference>
<dbReference type="SUPFAM" id="SSF81653">
    <property type="entry name" value="Calcium ATPase, transduction domain A"/>
    <property type="match status" value="1"/>
</dbReference>
<dbReference type="Proteomes" id="UP000823862">
    <property type="component" value="Unassembled WGS sequence"/>
</dbReference>
<feature type="transmembrane region" description="Helical" evidence="15">
    <location>
        <begin position="746"/>
        <end position="766"/>
    </location>
</feature>
<dbReference type="SUPFAM" id="SSF56784">
    <property type="entry name" value="HAD-like"/>
    <property type="match status" value="1"/>
</dbReference>
<dbReference type="AlphaFoldDB" id="A0A9D2HSQ6"/>
<dbReference type="InterPro" id="IPR001757">
    <property type="entry name" value="P_typ_ATPase"/>
</dbReference>
<dbReference type="PROSITE" id="PS00154">
    <property type="entry name" value="ATPASE_E1_E2"/>
    <property type="match status" value="1"/>
</dbReference>
<evidence type="ECO:0000256" key="7">
    <source>
        <dbReference type="ARBA" id="ARBA00022741"/>
    </source>
</evidence>
<dbReference type="PRINTS" id="PR00119">
    <property type="entry name" value="CATATPASE"/>
</dbReference>
<dbReference type="InterPro" id="IPR044492">
    <property type="entry name" value="P_typ_ATPase_HD_dom"/>
</dbReference>
<dbReference type="GO" id="GO:0005524">
    <property type="term" value="F:ATP binding"/>
    <property type="evidence" value="ECO:0007669"/>
    <property type="project" value="UniProtKB-KW"/>
</dbReference>
<evidence type="ECO:0000256" key="13">
    <source>
        <dbReference type="ARBA" id="ARBA00023065"/>
    </source>
</evidence>
<dbReference type="GO" id="GO:0046872">
    <property type="term" value="F:metal ion binding"/>
    <property type="evidence" value="ECO:0007669"/>
    <property type="project" value="UniProtKB-KW"/>
</dbReference>
<keyword evidence="8" id="KW-0106">Calcium</keyword>
<keyword evidence="11" id="KW-1278">Translocase</keyword>
<accession>A0A9D2HSQ6</accession>
<feature type="transmembrane region" description="Helical" evidence="15">
    <location>
        <begin position="818"/>
        <end position="840"/>
    </location>
</feature>
<dbReference type="GO" id="GO:0005886">
    <property type="term" value="C:plasma membrane"/>
    <property type="evidence" value="ECO:0007669"/>
    <property type="project" value="TreeGrafter"/>
</dbReference>
<dbReference type="Gene3D" id="1.20.1110.10">
    <property type="entry name" value="Calcium-transporting ATPase, transmembrane domain"/>
    <property type="match status" value="2"/>
</dbReference>